<dbReference type="InterPro" id="IPR028994">
    <property type="entry name" value="Integrin_alpha_N"/>
</dbReference>
<evidence type="ECO:0000313" key="8">
    <source>
        <dbReference type="Proteomes" id="UP000250006"/>
    </source>
</evidence>
<dbReference type="PRINTS" id="PR01185">
    <property type="entry name" value="INTEGRINA"/>
</dbReference>
<dbReference type="SMART" id="SM00191">
    <property type="entry name" value="Int_alpha"/>
    <property type="match status" value="4"/>
</dbReference>
<keyword evidence="8" id="KW-1185">Reference proteome</keyword>
<feature type="signal peptide" evidence="6">
    <location>
        <begin position="1"/>
        <end position="32"/>
    </location>
</feature>
<dbReference type="SUPFAM" id="SSF69318">
    <property type="entry name" value="Integrin alpha N-terminal domain"/>
    <property type="match status" value="1"/>
</dbReference>
<feature type="chain" id="PRO_5046957214" evidence="6">
    <location>
        <begin position="33"/>
        <end position="671"/>
    </location>
</feature>
<dbReference type="Proteomes" id="UP000250006">
    <property type="component" value="Unassembled WGS sequence"/>
</dbReference>
<dbReference type="RefSeq" id="WP_170166905.1">
    <property type="nucleotide sequence ID" value="NZ_UAPQ01000001.1"/>
</dbReference>
<dbReference type="PANTHER" id="PTHR23220:SF83">
    <property type="entry name" value="INTEGRIN ALPHA-PS3-RELATED"/>
    <property type="match status" value="1"/>
</dbReference>
<evidence type="ECO:0000256" key="6">
    <source>
        <dbReference type="SAM" id="SignalP"/>
    </source>
</evidence>
<feature type="compositionally biased region" description="Polar residues" evidence="4">
    <location>
        <begin position="579"/>
        <end position="592"/>
    </location>
</feature>
<evidence type="ECO:0000256" key="4">
    <source>
        <dbReference type="SAM" id="MobiDB-lite"/>
    </source>
</evidence>
<evidence type="ECO:0000256" key="2">
    <source>
        <dbReference type="ARBA" id="ARBA00022737"/>
    </source>
</evidence>
<keyword evidence="5" id="KW-0812">Transmembrane</keyword>
<name>A0ABY1VM82_9ACTO</name>
<dbReference type="InterPro" id="IPR000413">
    <property type="entry name" value="Integrin_alpha"/>
</dbReference>
<dbReference type="InterPro" id="IPR013519">
    <property type="entry name" value="Int_alpha_beta-p"/>
</dbReference>
<dbReference type="PANTHER" id="PTHR23220">
    <property type="entry name" value="INTEGRIN ALPHA"/>
    <property type="match status" value="1"/>
</dbReference>
<evidence type="ECO:0000256" key="5">
    <source>
        <dbReference type="SAM" id="Phobius"/>
    </source>
</evidence>
<feature type="transmembrane region" description="Helical" evidence="5">
    <location>
        <begin position="640"/>
        <end position="663"/>
    </location>
</feature>
<evidence type="ECO:0000313" key="7">
    <source>
        <dbReference type="EMBL" id="SPT52791.1"/>
    </source>
</evidence>
<feature type="compositionally biased region" description="Low complexity" evidence="4">
    <location>
        <begin position="593"/>
        <end position="609"/>
    </location>
</feature>
<dbReference type="Pfam" id="PF01839">
    <property type="entry name" value="FG-GAP"/>
    <property type="match status" value="1"/>
</dbReference>
<accession>A0ABY1VM82</accession>
<sequence>MATHPLFPGRLAGVTGLAAGAALLLVAGPASASVIPDNYSSDPSLNTCISKAVDSQGGEAKDLKTPVCAEDEQIAVRDGLNELPAQAPAPPVAPAAPAGALAHWYGSLNAAAGASLSQHACDVTGDGRQDIITSAWLHTQDKYGRTGALYIIPNGAKTGDLDDPATGAIKVEGPRRANAMAGINVSCVGDVNGDGVGDIGVSDQLGQRGYVVFGSAAAWPKHLDELGERGFVIEATGDRPTGTGYVVTGAGDLNSDGLADVAVVSLAGGPTRGGEVTVVSGRSSSATVNIADDSQVLLRVVGTPEQRVSAFTPAGDVDGDGISDFLFGGYVAKANGAADVATGMGWLVSGTERGTVDLTKSFKGFTVNGPLRGKDRLGISVAALGDINGDGFADILFGAEPRTRDGGAAVVLGSASRETVSTDPEAKLPVIDKEGSRGWWLYDSRGAKGLGYSISAVKAAKGSTGTILLGAYEDAKALAIDTSALTGSADVTVLHAKGGRVDLAALDAALLTSLQGDGNRLGRAVGVLHDFNEHKGKFMLAGADNTQGRGSIVLAKLPATHSLAQQPAPERPEDGGQQAPPSSKPDNGQEQNPPTSGPSASAPAQPQPGDLGTPGTQGQNQAAGPAGTKPSGGVLSATGVSAGTAAVTVAVLLLVGGVTMALVRARRRADS</sequence>
<reference evidence="7 8" key="1">
    <citation type="submission" date="2018-06" db="EMBL/GenBank/DDBJ databases">
        <authorList>
            <consortium name="Pathogen Informatics"/>
            <person name="Doyle S."/>
        </authorList>
    </citation>
    <scope>NUCLEOTIDE SEQUENCE [LARGE SCALE GENOMIC DNA]</scope>
    <source>
        <strain evidence="7 8">NCTC11535</strain>
    </source>
</reference>
<keyword evidence="3" id="KW-0325">Glycoprotein</keyword>
<keyword evidence="5" id="KW-0472">Membrane</keyword>
<comment type="caution">
    <text evidence="7">The sequence shown here is derived from an EMBL/GenBank/DDBJ whole genome shotgun (WGS) entry which is preliminary data.</text>
</comment>
<evidence type="ECO:0000256" key="3">
    <source>
        <dbReference type="ARBA" id="ARBA00023180"/>
    </source>
</evidence>
<keyword evidence="1 6" id="KW-0732">Signal</keyword>
<dbReference type="EMBL" id="UAPQ01000001">
    <property type="protein sequence ID" value="SPT52791.1"/>
    <property type="molecule type" value="Genomic_DNA"/>
</dbReference>
<dbReference type="PROSITE" id="PS51470">
    <property type="entry name" value="FG_GAP"/>
    <property type="match status" value="1"/>
</dbReference>
<dbReference type="Gene3D" id="2.130.10.130">
    <property type="entry name" value="Integrin alpha, N-terminal"/>
    <property type="match status" value="3"/>
</dbReference>
<keyword evidence="2" id="KW-0677">Repeat</keyword>
<feature type="region of interest" description="Disordered" evidence="4">
    <location>
        <begin position="564"/>
        <end position="634"/>
    </location>
</feature>
<keyword evidence="5" id="KW-1133">Transmembrane helix</keyword>
<gene>
    <name evidence="7" type="ORF">NCTC11535_00445</name>
</gene>
<evidence type="ECO:0000256" key="1">
    <source>
        <dbReference type="ARBA" id="ARBA00022729"/>
    </source>
</evidence>
<proteinExistence type="predicted"/>
<protein>
    <submittedName>
        <fullName evidence="7">FG-GAP repeat</fullName>
    </submittedName>
</protein>
<organism evidence="7 8">
    <name type="scientific">Actinomyces bovis</name>
    <dbReference type="NCBI Taxonomy" id="1658"/>
    <lineage>
        <taxon>Bacteria</taxon>
        <taxon>Bacillati</taxon>
        <taxon>Actinomycetota</taxon>
        <taxon>Actinomycetes</taxon>
        <taxon>Actinomycetales</taxon>
        <taxon>Actinomycetaceae</taxon>
        <taxon>Actinomyces</taxon>
    </lineage>
</organism>
<dbReference type="InterPro" id="IPR013517">
    <property type="entry name" value="FG-GAP"/>
</dbReference>